<protein>
    <submittedName>
        <fullName evidence="3">Endonuclease/exonuclease/phosphatase family protein</fullName>
    </submittedName>
</protein>
<evidence type="ECO:0000256" key="1">
    <source>
        <dbReference type="SAM" id="Phobius"/>
    </source>
</evidence>
<dbReference type="PATRIC" id="fig|518635.7.peg.1430"/>
<dbReference type="GO" id="GO:0004519">
    <property type="term" value="F:endonuclease activity"/>
    <property type="evidence" value="ECO:0007669"/>
    <property type="project" value="UniProtKB-KW"/>
</dbReference>
<keyword evidence="3" id="KW-0378">Hydrolase</keyword>
<evidence type="ECO:0000313" key="4">
    <source>
        <dbReference type="Proteomes" id="UP000006408"/>
    </source>
</evidence>
<evidence type="ECO:0000313" key="3">
    <source>
        <dbReference type="EMBL" id="EEP20285.1"/>
    </source>
</evidence>
<dbReference type="InterPro" id="IPR036691">
    <property type="entry name" value="Endo/exonu/phosph_ase_sf"/>
</dbReference>
<dbReference type="EMBL" id="ABYS02000013">
    <property type="protein sequence ID" value="EEP20285.1"/>
    <property type="molecule type" value="Genomic_DNA"/>
</dbReference>
<evidence type="ECO:0000259" key="2">
    <source>
        <dbReference type="Pfam" id="PF03372"/>
    </source>
</evidence>
<organism evidence="3 4">
    <name type="scientific">Bifidobacterium angulatum DSM 20098 = JCM 7096</name>
    <dbReference type="NCBI Taxonomy" id="518635"/>
    <lineage>
        <taxon>Bacteria</taxon>
        <taxon>Bacillati</taxon>
        <taxon>Actinomycetota</taxon>
        <taxon>Actinomycetes</taxon>
        <taxon>Bifidobacteriales</taxon>
        <taxon>Bifidobacteriaceae</taxon>
        <taxon>Bifidobacterium</taxon>
    </lineage>
</organism>
<dbReference type="AlphaFoldDB" id="C4FGX2"/>
<name>C4FGX2_9BIFI</name>
<dbReference type="GO" id="GO:0004527">
    <property type="term" value="F:exonuclease activity"/>
    <property type="evidence" value="ECO:0007669"/>
    <property type="project" value="UniProtKB-KW"/>
</dbReference>
<keyword evidence="1" id="KW-1133">Transmembrane helix</keyword>
<feature type="domain" description="Endonuclease/exonuclease/phosphatase" evidence="2">
    <location>
        <begin position="120"/>
        <end position="344"/>
    </location>
</feature>
<feature type="transmembrane region" description="Helical" evidence="1">
    <location>
        <begin position="12"/>
        <end position="37"/>
    </location>
</feature>
<keyword evidence="4" id="KW-1185">Reference proteome</keyword>
<keyword evidence="1" id="KW-0472">Membrane</keyword>
<sequence length="354" mass="38676">MIDDWNDRTGGCMTIALMVMAVLLWCWLLLSCLPAGAEAHMPMPYLIALIPLLWVPSLALAAISACVHAWTPLVAFMLTAVASVARLWPYWAPTHTRETVRETSSGAATEPRTARSLRVMTVNCRYGRADAHAIVREVRQRHIDVLATQETTDDLVERLREAGLDSLLPHRQLGTSRPTDNGGYNALFSRFEPSRSAANLIDIPAADVPSMTVDLPTSADMQSTGNTRAYHVTLASAHPKSPMRGCPEWSAGIRGLSAIADLAEREPNGIGVVMGDLNSSIEHPSFRSLLANGLHDASRTQATHAVVTFPSWLTWPHIELDHVLFTNGLCPSKVESFRIDGTDHYALTATLTLE</sequence>
<keyword evidence="3" id="KW-0540">Nuclease</keyword>
<dbReference type="eggNOG" id="COG3021">
    <property type="taxonomic scope" value="Bacteria"/>
</dbReference>
<dbReference type="SUPFAM" id="SSF56219">
    <property type="entry name" value="DNase I-like"/>
    <property type="match status" value="1"/>
</dbReference>
<comment type="caution">
    <text evidence="3">The sequence shown here is derived from an EMBL/GenBank/DDBJ whole genome shotgun (WGS) entry which is preliminary data.</text>
</comment>
<dbReference type="Gene3D" id="3.60.10.10">
    <property type="entry name" value="Endonuclease/exonuclease/phosphatase"/>
    <property type="match status" value="1"/>
</dbReference>
<dbReference type="InterPro" id="IPR005135">
    <property type="entry name" value="Endo/exonuclease/phosphatase"/>
</dbReference>
<dbReference type="STRING" id="1683.Bang102_002980"/>
<proteinExistence type="predicted"/>
<keyword evidence="1" id="KW-0812">Transmembrane</keyword>
<dbReference type="HOGENOM" id="CLU_052333_1_1_11"/>
<feature type="transmembrane region" description="Helical" evidence="1">
    <location>
        <begin position="43"/>
        <end position="63"/>
    </location>
</feature>
<gene>
    <name evidence="3" type="ORF">BIFANG_03601</name>
</gene>
<dbReference type="Pfam" id="PF03372">
    <property type="entry name" value="Exo_endo_phos"/>
    <property type="match status" value="1"/>
</dbReference>
<dbReference type="Proteomes" id="UP000006408">
    <property type="component" value="Unassembled WGS sequence"/>
</dbReference>
<accession>C4FGX2</accession>
<keyword evidence="3" id="KW-0255">Endonuclease</keyword>
<reference evidence="3" key="1">
    <citation type="submission" date="2009-04" db="EMBL/GenBank/DDBJ databases">
        <authorList>
            <person name="Weinstock G."/>
            <person name="Sodergren E."/>
            <person name="Clifton S."/>
            <person name="Fulton L."/>
            <person name="Fulton B."/>
            <person name="Courtney L."/>
            <person name="Fronick C."/>
            <person name="Harrison M."/>
            <person name="Strong C."/>
            <person name="Farmer C."/>
            <person name="Delahaunty K."/>
            <person name="Markovic C."/>
            <person name="Hall O."/>
            <person name="Minx P."/>
            <person name="Tomlinson C."/>
            <person name="Mitreva M."/>
            <person name="Nelson J."/>
            <person name="Hou S."/>
            <person name="Wollam A."/>
            <person name="Pepin K.H."/>
            <person name="Johnson M."/>
            <person name="Bhonagiri V."/>
            <person name="Nash W.E."/>
            <person name="Warren W."/>
            <person name="Chinwalla A."/>
            <person name="Mardis E.R."/>
            <person name="Wilson R.K."/>
        </authorList>
    </citation>
    <scope>NUCLEOTIDE SEQUENCE [LARGE SCALE GENOMIC DNA]</scope>
    <source>
        <strain evidence="3">DSM 20098</strain>
    </source>
</reference>